<dbReference type="AlphaFoldDB" id="A0AAU9ES91"/>
<evidence type="ECO:0000313" key="3">
    <source>
        <dbReference type="Proteomes" id="UP001500889"/>
    </source>
</evidence>
<dbReference type="Proteomes" id="UP001500889">
    <property type="component" value="Chromosome O"/>
</dbReference>
<keyword evidence="3" id="KW-1185">Reference proteome</keyword>
<evidence type="ECO:0000313" key="2">
    <source>
        <dbReference type="EMBL" id="BFF89380.1"/>
    </source>
</evidence>
<name>A0AAU9ES91_DROMD</name>
<proteinExistence type="predicted"/>
<accession>A0AAU9ES91</accession>
<dbReference type="EMBL" id="AP029263">
    <property type="protein sequence ID" value="BFF89380.1"/>
    <property type="molecule type" value="Genomic_DNA"/>
</dbReference>
<organism evidence="2 3">
    <name type="scientific">Drosophila madeirensis</name>
    <name type="common">Fruit fly</name>
    <dbReference type="NCBI Taxonomy" id="30013"/>
    <lineage>
        <taxon>Eukaryota</taxon>
        <taxon>Metazoa</taxon>
        <taxon>Ecdysozoa</taxon>
        <taxon>Arthropoda</taxon>
        <taxon>Hexapoda</taxon>
        <taxon>Insecta</taxon>
        <taxon>Pterygota</taxon>
        <taxon>Neoptera</taxon>
        <taxon>Endopterygota</taxon>
        <taxon>Diptera</taxon>
        <taxon>Brachycera</taxon>
        <taxon>Muscomorpha</taxon>
        <taxon>Ephydroidea</taxon>
        <taxon>Drosophilidae</taxon>
        <taxon>Drosophila</taxon>
        <taxon>Sophophora</taxon>
    </lineage>
</organism>
<reference evidence="2 3" key="1">
    <citation type="submission" date="2024-02" db="EMBL/GenBank/DDBJ databases">
        <title>A chromosome-level genome assembly of Drosophila madeirensis, a fruit fly species endemic to Madeira island.</title>
        <authorList>
            <person name="Tomihara K."/>
            <person name="Llopart A."/>
            <person name="Yamamoto D."/>
        </authorList>
    </citation>
    <scope>NUCLEOTIDE SEQUENCE [LARGE SCALE GENOMIC DNA]</scope>
    <source>
        <strain evidence="2 3">RF1</strain>
    </source>
</reference>
<feature type="chain" id="PRO_5043381251" evidence="1">
    <location>
        <begin position="19"/>
        <end position="77"/>
    </location>
</feature>
<keyword evidence="1" id="KW-0732">Signal</keyword>
<feature type="signal peptide" evidence="1">
    <location>
        <begin position="1"/>
        <end position="18"/>
    </location>
</feature>
<evidence type="ECO:0000256" key="1">
    <source>
        <dbReference type="SAM" id="SignalP"/>
    </source>
</evidence>
<protein>
    <submittedName>
        <fullName evidence="2">Uncharacterized protein</fullName>
    </submittedName>
</protein>
<gene>
    <name evidence="2" type="ORF">DMAD_08155</name>
</gene>
<sequence>MLLVTILIGALLLVPVYPETHRLGYNPNYDVWYFVPPTPIENLTPGVMRAYFEHNKKGGICFKDHVYIFCKTGVKIE</sequence>